<protein>
    <recommendedName>
        <fullName evidence="3">Integrase catalytic domain-containing protein</fullName>
    </recommendedName>
</protein>
<name>A0A9Q3BFC0_9BASI</name>
<reference evidence="1" key="1">
    <citation type="submission" date="2021-03" db="EMBL/GenBank/DDBJ databases">
        <title>Draft genome sequence of rust myrtle Austropuccinia psidii MF-1, a brazilian biotype.</title>
        <authorList>
            <person name="Quecine M.C."/>
            <person name="Pachon D.M.R."/>
            <person name="Bonatelli M.L."/>
            <person name="Correr F.H."/>
            <person name="Franceschini L.M."/>
            <person name="Leite T.F."/>
            <person name="Margarido G.R.A."/>
            <person name="Almeida C.A."/>
            <person name="Ferrarezi J.A."/>
            <person name="Labate C.A."/>
        </authorList>
    </citation>
    <scope>NUCLEOTIDE SEQUENCE</scope>
    <source>
        <strain evidence="1">MF-1</strain>
    </source>
</reference>
<gene>
    <name evidence="1" type="ORF">O181_003969</name>
</gene>
<evidence type="ECO:0008006" key="3">
    <source>
        <dbReference type="Google" id="ProtNLM"/>
    </source>
</evidence>
<dbReference type="InterPro" id="IPR036397">
    <property type="entry name" value="RNaseH_sf"/>
</dbReference>
<organism evidence="1 2">
    <name type="scientific">Austropuccinia psidii MF-1</name>
    <dbReference type="NCBI Taxonomy" id="1389203"/>
    <lineage>
        <taxon>Eukaryota</taxon>
        <taxon>Fungi</taxon>
        <taxon>Dikarya</taxon>
        <taxon>Basidiomycota</taxon>
        <taxon>Pucciniomycotina</taxon>
        <taxon>Pucciniomycetes</taxon>
        <taxon>Pucciniales</taxon>
        <taxon>Sphaerophragmiaceae</taxon>
        <taxon>Austropuccinia</taxon>
    </lineage>
</organism>
<dbReference type="GO" id="GO:0003676">
    <property type="term" value="F:nucleic acid binding"/>
    <property type="evidence" value="ECO:0007669"/>
    <property type="project" value="InterPro"/>
</dbReference>
<dbReference type="OrthoDB" id="5592268at2759"/>
<evidence type="ECO:0000313" key="2">
    <source>
        <dbReference type="Proteomes" id="UP000765509"/>
    </source>
</evidence>
<dbReference type="EMBL" id="AVOT02000738">
    <property type="protein sequence ID" value="MBW0464254.1"/>
    <property type="molecule type" value="Genomic_DNA"/>
</dbReference>
<evidence type="ECO:0000313" key="1">
    <source>
        <dbReference type="EMBL" id="MBW0464254.1"/>
    </source>
</evidence>
<dbReference type="AlphaFoldDB" id="A0A9Q3BFC0"/>
<comment type="caution">
    <text evidence="1">The sequence shown here is derived from an EMBL/GenBank/DDBJ whole genome shotgun (WGS) entry which is preliminary data.</text>
</comment>
<sequence>MLGTKISFSEACHPQTDVLSERLILKMEGIIRRFFSYGMEYEDHQGYINYCVTLLPAIKLAYNTSQHSTSGTSPSLVEKRWNALFPIQSLVEKPFNYQSHSQILPLYVETSI</sequence>
<dbReference type="Gene3D" id="3.30.420.10">
    <property type="entry name" value="Ribonuclease H-like superfamily/Ribonuclease H"/>
    <property type="match status" value="1"/>
</dbReference>
<keyword evidence="2" id="KW-1185">Reference proteome</keyword>
<proteinExistence type="predicted"/>
<dbReference type="Proteomes" id="UP000765509">
    <property type="component" value="Unassembled WGS sequence"/>
</dbReference>
<accession>A0A9Q3BFC0</accession>